<evidence type="ECO:0000313" key="1">
    <source>
        <dbReference type="EMBL" id="KAL3053842.1"/>
    </source>
</evidence>
<accession>A0ABD2GIK4</accession>
<proteinExistence type="predicted"/>
<dbReference type="Proteomes" id="UP001619887">
    <property type="component" value="Unassembled WGS sequence"/>
</dbReference>
<name>A0ABD2GIK4_PAGBO</name>
<protein>
    <submittedName>
        <fullName evidence="1">Uncharacterized protein</fullName>
    </submittedName>
</protein>
<dbReference type="AlphaFoldDB" id="A0ABD2GIK4"/>
<sequence length="105" mass="11585">MWFLYVICPVNNISCPCMFHSLPPTGFGPRLVVNQDNLDLLPETVARGQERPLKVTLLPGHRGLDTDMGLLVAGVQQPSQWFLSNPGLEGEIHAFTTADHTHPLV</sequence>
<comment type="caution">
    <text evidence="1">The sequence shown here is derived from an EMBL/GenBank/DDBJ whole genome shotgun (WGS) entry which is preliminary data.</text>
</comment>
<reference evidence="1 2" key="2">
    <citation type="journal article" date="2024" name="G3 (Bethesda)">
        <title>The genome of the cryopelagic Antarctic bald notothen, Trematomus borchgrevinki.</title>
        <authorList>
            <person name="Rayamajhi N."/>
            <person name="Rivera-Colon A.G."/>
            <person name="Minhas B.F."/>
            <person name="Cheng C.C."/>
            <person name="Catchen J.M."/>
        </authorList>
    </citation>
    <scope>NUCLEOTIDE SEQUENCE [LARGE SCALE GENOMIC DNA]</scope>
    <source>
        <strain evidence="1">AGRC-2024</strain>
    </source>
</reference>
<evidence type="ECO:0000313" key="2">
    <source>
        <dbReference type="Proteomes" id="UP001619887"/>
    </source>
</evidence>
<reference evidence="1 2" key="1">
    <citation type="journal article" date="2022" name="G3 (Bethesda)">
        <title>Evaluating Illumina-, Nanopore-, and PacBio-based genome assembly strategies with the bald notothen, Trematomus borchgrevinki.</title>
        <authorList>
            <person name="Rayamajhi N."/>
            <person name="Cheng C.C."/>
            <person name="Catchen J.M."/>
        </authorList>
    </citation>
    <scope>NUCLEOTIDE SEQUENCE [LARGE SCALE GENOMIC DNA]</scope>
    <source>
        <strain evidence="1">AGRC-2024</strain>
    </source>
</reference>
<gene>
    <name evidence="1" type="ORF">OYC64_006218</name>
</gene>
<keyword evidence="2" id="KW-1185">Reference proteome</keyword>
<organism evidence="1 2">
    <name type="scientific">Pagothenia borchgrevinki</name>
    <name type="common">Bald rockcod</name>
    <name type="synonym">Trematomus borchgrevinki</name>
    <dbReference type="NCBI Taxonomy" id="8213"/>
    <lineage>
        <taxon>Eukaryota</taxon>
        <taxon>Metazoa</taxon>
        <taxon>Chordata</taxon>
        <taxon>Craniata</taxon>
        <taxon>Vertebrata</taxon>
        <taxon>Euteleostomi</taxon>
        <taxon>Actinopterygii</taxon>
        <taxon>Neopterygii</taxon>
        <taxon>Teleostei</taxon>
        <taxon>Neoteleostei</taxon>
        <taxon>Acanthomorphata</taxon>
        <taxon>Eupercaria</taxon>
        <taxon>Perciformes</taxon>
        <taxon>Notothenioidei</taxon>
        <taxon>Nototheniidae</taxon>
        <taxon>Pagothenia</taxon>
    </lineage>
</organism>
<dbReference type="EMBL" id="JBIYXZ010002078">
    <property type="protein sequence ID" value="KAL3053842.1"/>
    <property type="molecule type" value="Genomic_DNA"/>
</dbReference>